<dbReference type="Proteomes" id="UP000515743">
    <property type="component" value="Chromosome"/>
</dbReference>
<dbReference type="Gene3D" id="2.40.380.10">
    <property type="entry name" value="FomD-like"/>
    <property type="match status" value="1"/>
</dbReference>
<dbReference type="InterPro" id="IPR014465">
    <property type="entry name" value="UCP012622"/>
</dbReference>
<dbReference type="EMBL" id="CP059404">
    <property type="protein sequence ID" value="QNE89303.1"/>
    <property type="molecule type" value="Genomic_DNA"/>
</dbReference>
<sequence length="180" mass="19954">MSVDLHPVKQESFDTDRDINVDPKGFKRVVDTFTETDFGLYMGRGADHPDFGYLESWLLPELNLRVNIFHFREGAEKEQDFYIDVAAITRDGDTWHTRDLYVDLVSLTGSPISVMDIDELSAATSAGLISAEDTELAIETTLSAVEGITRNADDVTAWLQSKGIKLTWAAEVELAPAGAR</sequence>
<reference evidence="2 3" key="1">
    <citation type="submission" date="2020-07" db="EMBL/GenBank/DDBJ databases">
        <title>Complete genome and description of Corynebacterium incognita strain Marseille-Q3630 sp. nov.</title>
        <authorList>
            <person name="Boxberger M."/>
        </authorList>
    </citation>
    <scope>NUCLEOTIDE SEQUENCE [LARGE SCALE GENOMIC DNA]</scope>
    <source>
        <strain evidence="2 3">Marseille-Q3630</strain>
    </source>
</reference>
<name>A0A7G7CNY7_9CORY</name>
<dbReference type="Pfam" id="PF04167">
    <property type="entry name" value="DUF402"/>
    <property type="match status" value="1"/>
</dbReference>
<proteinExistence type="predicted"/>
<dbReference type="PIRSF" id="PIRSF012622">
    <property type="entry name" value="UCP012622"/>
    <property type="match status" value="1"/>
</dbReference>
<dbReference type="KEGG" id="cik:H0194_09700"/>
<dbReference type="InterPro" id="IPR035930">
    <property type="entry name" value="FomD-like_sf"/>
</dbReference>
<feature type="domain" description="DUF402" evidence="1">
    <location>
        <begin position="26"/>
        <end position="151"/>
    </location>
</feature>
<accession>A0A7G7CNY7</accession>
<evidence type="ECO:0000259" key="1">
    <source>
        <dbReference type="Pfam" id="PF04167"/>
    </source>
</evidence>
<protein>
    <submittedName>
        <fullName evidence="2">DUF402 domain-containing protein</fullName>
    </submittedName>
</protein>
<dbReference type="AlphaFoldDB" id="A0A7G7CNY7"/>
<evidence type="ECO:0000313" key="3">
    <source>
        <dbReference type="Proteomes" id="UP000515743"/>
    </source>
</evidence>
<dbReference type="SUPFAM" id="SSF159234">
    <property type="entry name" value="FomD-like"/>
    <property type="match status" value="1"/>
</dbReference>
<organism evidence="2 3">
    <name type="scientific">Corynebacterium incognita</name>
    <dbReference type="NCBI Taxonomy" id="2754725"/>
    <lineage>
        <taxon>Bacteria</taxon>
        <taxon>Bacillati</taxon>
        <taxon>Actinomycetota</taxon>
        <taxon>Actinomycetes</taxon>
        <taxon>Mycobacteriales</taxon>
        <taxon>Corynebacteriaceae</taxon>
        <taxon>Corynebacterium</taxon>
    </lineage>
</organism>
<dbReference type="InterPro" id="IPR007295">
    <property type="entry name" value="DUF402"/>
</dbReference>
<keyword evidence="3" id="KW-1185">Reference proteome</keyword>
<evidence type="ECO:0000313" key="2">
    <source>
        <dbReference type="EMBL" id="QNE89303.1"/>
    </source>
</evidence>
<gene>
    <name evidence="2" type="ORF">H0194_09700</name>
</gene>
<dbReference type="RefSeq" id="WP_185175678.1">
    <property type="nucleotide sequence ID" value="NZ_CP059404.1"/>
</dbReference>